<reference evidence="10 11" key="1">
    <citation type="journal article" date="2014" name="PLoS ONE">
        <title>An emerging Mycoplasma associated with trichomoniasis, vaginal infection and disease.</title>
        <authorList>
            <consortium name="Vaginal Microbiome Consortium"/>
            <person name="Fettweis J.M."/>
            <person name="Serrano M.G."/>
            <person name="Huang B."/>
            <person name="Brooks J.P."/>
            <person name="Glascock A.L."/>
            <person name="Sheth N.U."/>
            <person name="Strauss J.F.III."/>
            <person name="Jefferson K.K."/>
            <person name="Buck G.A."/>
        </authorList>
    </citation>
    <scope>NUCLEOTIDE SEQUENCE [LARGE SCALE GENOMIC DNA]</scope>
    <source>
        <strain evidence="10 11">VCU_M1</strain>
    </source>
</reference>
<proteinExistence type="inferred from homology"/>
<feature type="binding site" evidence="8">
    <location>
        <begin position="329"/>
        <end position="333"/>
    </location>
    <ligand>
        <name>substrate</name>
    </ligand>
</feature>
<name>A0A097STH6_9BACT</name>
<dbReference type="GO" id="GO:0004820">
    <property type="term" value="F:glycine-tRNA ligase activity"/>
    <property type="evidence" value="ECO:0007669"/>
    <property type="project" value="UniProtKB-UniRule"/>
</dbReference>
<dbReference type="PROSITE" id="PS50862">
    <property type="entry name" value="AA_TRNA_LIGASE_II"/>
    <property type="match status" value="1"/>
</dbReference>
<organism evidence="10 11">
    <name type="scientific">Candidatus Malacoplasma girerdii</name>
    <dbReference type="NCBI Taxonomy" id="1318617"/>
    <lineage>
        <taxon>Bacteria</taxon>
        <taxon>Bacillati</taxon>
        <taxon>Mycoplasmatota</taxon>
        <taxon>Mycoplasmoidales</taxon>
        <taxon>Mycoplasmoidaceae</taxon>
        <taxon>Malacoplasma</taxon>
    </lineage>
</organism>
<dbReference type="InterPro" id="IPR022961">
    <property type="entry name" value="Gly_tRNA_ligase_bac"/>
</dbReference>
<dbReference type="InterPro" id="IPR033731">
    <property type="entry name" value="GlyRS-like_core"/>
</dbReference>
<keyword evidence="6 8" id="KW-0648">Protein biosynthesis</keyword>
<dbReference type="Gene3D" id="3.40.50.800">
    <property type="entry name" value="Anticodon-binding domain"/>
    <property type="match status" value="1"/>
</dbReference>
<dbReference type="Pfam" id="PF03129">
    <property type="entry name" value="HGTP_anticodon"/>
    <property type="match status" value="1"/>
</dbReference>
<keyword evidence="7 8" id="KW-0030">Aminoacyl-tRNA synthetase</keyword>
<dbReference type="SUPFAM" id="SSF52954">
    <property type="entry name" value="Class II aaRS ABD-related"/>
    <property type="match status" value="1"/>
</dbReference>
<dbReference type="NCBIfam" id="NF003211">
    <property type="entry name" value="PRK04173.1"/>
    <property type="match status" value="1"/>
</dbReference>
<dbReference type="Proteomes" id="UP000030066">
    <property type="component" value="Chromosome"/>
</dbReference>
<gene>
    <name evidence="10" type="primary">grs1</name>
    <name evidence="8" type="synonym">glyQS</name>
    <name evidence="10" type="ORF">MGM1_5300</name>
</gene>
<feature type="domain" description="Aminoacyl-transfer RNA synthetases class-II family profile" evidence="9">
    <location>
        <begin position="152"/>
        <end position="374"/>
    </location>
</feature>
<evidence type="ECO:0000256" key="6">
    <source>
        <dbReference type="ARBA" id="ARBA00022917"/>
    </source>
</evidence>
<dbReference type="EMBL" id="CP007711">
    <property type="protein sequence ID" value="AIV03890.1"/>
    <property type="molecule type" value="Genomic_DNA"/>
</dbReference>
<dbReference type="CDD" id="cd00774">
    <property type="entry name" value="GlyRS-like_core"/>
    <property type="match status" value="1"/>
</dbReference>
<dbReference type="InterPro" id="IPR002314">
    <property type="entry name" value="aa-tRNA-synt_IIb"/>
</dbReference>
<feature type="binding site" evidence="8">
    <location>
        <begin position="204"/>
        <end position="206"/>
    </location>
    <ligand>
        <name>ATP</name>
        <dbReference type="ChEBI" id="CHEBI:30616"/>
    </ligand>
</feature>
<keyword evidence="2 8" id="KW-0963">Cytoplasm</keyword>
<dbReference type="InterPro" id="IPR036621">
    <property type="entry name" value="Anticodon-bd_dom_sf"/>
</dbReference>
<feature type="binding site" evidence="8">
    <location>
        <begin position="219"/>
        <end position="223"/>
    </location>
    <ligand>
        <name>substrate</name>
    </ligand>
</feature>
<evidence type="ECO:0000259" key="9">
    <source>
        <dbReference type="PROSITE" id="PS50862"/>
    </source>
</evidence>
<dbReference type="KEGG" id="mgj:MGM1_5300"/>
<dbReference type="STRING" id="1318617.MGM1_5300"/>
<evidence type="ECO:0000313" key="11">
    <source>
        <dbReference type="Proteomes" id="UP000030066"/>
    </source>
</evidence>
<comment type="catalytic activity">
    <reaction evidence="8">
        <text>tRNA(Gly) + glycine + ATP = glycyl-tRNA(Gly) + AMP + diphosphate</text>
        <dbReference type="Rhea" id="RHEA:16013"/>
        <dbReference type="Rhea" id="RHEA-COMP:9664"/>
        <dbReference type="Rhea" id="RHEA-COMP:9683"/>
        <dbReference type="ChEBI" id="CHEBI:30616"/>
        <dbReference type="ChEBI" id="CHEBI:33019"/>
        <dbReference type="ChEBI" id="CHEBI:57305"/>
        <dbReference type="ChEBI" id="CHEBI:78442"/>
        <dbReference type="ChEBI" id="CHEBI:78522"/>
        <dbReference type="ChEBI" id="CHEBI:456215"/>
        <dbReference type="EC" id="6.1.1.14"/>
    </reaction>
</comment>
<dbReference type="GO" id="GO:0006426">
    <property type="term" value="P:glycyl-tRNA aminoacylation"/>
    <property type="evidence" value="ECO:0007669"/>
    <property type="project" value="UniProtKB-UniRule"/>
</dbReference>
<feature type="binding site" evidence="8">
    <location>
        <begin position="214"/>
        <end position="219"/>
    </location>
    <ligand>
        <name>ATP</name>
        <dbReference type="ChEBI" id="CHEBI:30616"/>
    </ligand>
</feature>
<accession>A0A097STH6</accession>
<dbReference type="AlphaFoldDB" id="A0A097STH6"/>
<evidence type="ECO:0000256" key="8">
    <source>
        <dbReference type="HAMAP-Rule" id="MF_00253"/>
    </source>
</evidence>
<dbReference type="HOGENOM" id="CLU_015515_2_0_14"/>
<dbReference type="PANTHER" id="PTHR10745:SF8">
    <property type="entry name" value="DNA POLYMERASE SUBUNIT GAMMA-2, MITOCHONDRIAL"/>
    <property type="match status" value="1"/>
</dbReference>
<feature type="binding site" evidence="8">
    <location>
        <position position="172"/>
    </location>
    <ligand>
        <name>substrate</name>
    </ligand>
</feature>
<dbReference type="eggNOG" id="COG0423">
    <property type="taxonomic scope" value="Bacteria"/>
</dbReference>
<evidence type="ECO:0000313" key="10">
    <source>
        <dbReference type="EMBL" id="AIV03890.1"/>
    </source>
</evidence>
<keyword evidence="11" id="KW-1185">Reference proteome</keyword>
<evidence type="ECO:0000256" key="7">
    <source>
        <dbReference type="ARBA" id="ARBA00023146"/>
    </source>
</evidence>
<keyword evidence="3 8" id="KW-0436">Ligase</keyword>
<sequence>MKKTSNFFQQEIVDHLKNNGFVFSCSEIYNGIANGWDYGPLGVLVKNNIKKLWWDHFVTQTSNAVGLDSSIILNSSVWKASGHLDNFSDPLIDCKECHNRFRADKLIEEFTDESVSENTSFDELKKIIDKHHIVCPMCGKFNWTHIRNFNLMFATQMGVVDEVKNTVYLRPETAQGIFINFMNIQRTMRLKLPFSVCQIGKAFRNEITPGNFIFRTREFEQMECEIFTYPDIKKDIFNEQLNKIQNFLIDVIGLNKDNIRLNEHKKEELSHYSSRTVDIQYNFPHGYSELWGIADRGDWDLTQHAKFSKANLWYLDDKTNIKIVPHVIEPSVGVERLFYALCCDVYEKQQLEKDERIVMHFPKELAPIKFAVLPLVNKLSDEAYKIYQQLLKDNISSVYDSSGSIGKRYRRQDAIGTYYCITFDYDSINDQCITIRFRDSMEQKRIKISELQKYY</sequence>
<dbReference type="Pfam" id="PF00587">
    <property type="entry name" value="tRNA-synt_2b"/>
    <property type="match status" value="1"/>
</dbReference>
<dbReference type="EC" id="6.1.1.14" evidence="8"/>
<feature type="binding site" evidence="8">
    <location>
        <begin position="289"/>
        <end position="290"/>
    </location>
    <ligand>
        <name>ATP</name>
        <dbReference type="ChEBI" id="CHEBI:30616"/>
    </ligand>
</feature>
<dbReference type="InterPro" id="IPR006195">
    <property type="entry name" value="aa-tRNA-synth_II"/>
</dbReference>
<feature type="binding site" evidence="8">
    <location>
        <position position="102"/>
    </location>
    <ligand>
        <name>substrate</name>
    </ligand>
</feature>
<evidence type="ECO:0000256" key="3">
    <source>
        <dbReference type="ARBA" id="ARBA00022598"/>
    </source>
</evidence>
<evidence type="ECO:0000256" key="5">
    <source>
        <dbReference type="ARBA" id="ARBA00022840"/>
    </source>
</evidence>
<evidence type="ECO:0000256" key="4">
    <source>
        <dbReference type="ARBA" id="ARBA00022741"/>
    </source>
</evidence>
<dbReference type="Gene3D" id="3.30.930.10">
    <property type="entry name" value="Bira Bifunctional Protein, Domain 2"/>
    <property type="match status" value="1"/>
</dbReference>
<dbReference type="NCBIfam" id="TIGR00389">
    <property type="entry name" value="glyS_dimeric"/>
    <property type="match status" value="1"/>
</dbReference>
<dbReference type="SUPFAM" id="SSF55681">
    <property type="entry name" value="Class II aaRS and biotin synthetases"/>
    <property type="match status" value="1"/>
</dbReference>
<comment type="subunit">
    <text evidence="8">Homodimer.</text>
</comment>
<protein>
    <recommendedName>
        <fullName evidence="8">Glycine--tRNA ligase</fullName>
        <ecNumber evidence="8">6.1.1.14</ecNumber>
    </recommendedName>
    <alternativeName>
        <fullName evidence="8">Glycyl-tRNA synthetase</fullName>
        <shortName evidence="8">GlyRS</shortName>
    </alternativeName>
</protein>
<comment type="subcellular location">
    <subcellularLocation>
        <location evidence="8">Cytoplasm</location>
    </subcellularLocation>
</comment>
<comment type="similarity">
    <text evidence="1 8">Belongs to the class-II aminoacyl-tRNA synthetase family.</text>
</comment>
<dbReference type="CDD" id="cd00858">
    <property type="entry name" value="GlyRS_anticodon"/>
    <property type="match status" value="1"/>
</dbReference>
<dbReference type="HAMAP" id="MF_00253_B">
    <property type="entry name" value="Gly_tRNA_synth_B"/>
    <property type="match status" value="1"/>
</dbReference>
<dbReference type="InterPro" id="IPR002315">
    <property type="entry name" value="tRNA-synt_gly"/>
</dbReference>
<dbReference type="GO" id="GO:0005737">
    <property type="term" value="C:cytoplasm"/>
    <property type="evidence" value="ECO:0007669"/>
    <property type="project" value="UniProtKB-SubCell"/>
</dbReference>
<dbReference type="InterPro" id="IPR004154">
    <property type="entry name" value="Anticodon-bd"/>
</dbReference>
<dbReference type="PRINTS" id="PR01043">
    <property type="entry name" value="TRNASYNTHGLY"/>
</dbReference>
<keyword evidence="4 8" id="KW-0547">Nucleotide-binding</keyword>
<comment type="function">
    <text evidence="8">Catalyzes the attachment of glycine to tRNA(Gly).</text>
</comment>
<evidence type="ECO:0000256" key="2">
    <source>
        <dbReference type="ARBA" id="ARBA00022490"/>
    </source>
</evidence>
<dbReference type="InterPro" id="IPR027031">
    <property type="entry name" value="Gly-tRNA_synthase/POLG2"/>
</dbReference>
<dbReference type="GO" id="GO:0005524">
    <property type="term" value="F:ATP binding"/>
    <property type="evidence" value="ECO:0007669"/>
    <property type="project" value="UniProtKB-UniRule"/>
</dbReference>
<feature type="binding site" evidence="8">
    <location>
        <begin position="333"/>
        <end position="336"/>
    </location>
    <ligand>
        <name>ATP</name>
        <dbReference type="ChEBI" id="CHEBI:30616"/>
    </ligand>
</feature>
<keyword evidence="5 8" id="KW-0067">ATP-binding</keyword>
<evidence type="ECO:0000256" key="1">
    <source>
        <dbReference type="ARBA" id="ARBA00008226"/>
    </source>
</evidence>
<dbReference type="InterPro" id="IPR045864">
    <property type="entry name" value="aa-tRNA-synth_II/BPL/LPL"/>
</dbReference>
<dbReference type="PANTHER" id="PTHR10745">
    <property type="entry name" value="GLYCYL-TRNA SYNTHETASE/DNA POLYMERASE SUBUNIT GAMMA-2"/>
    <property type="match status" value="1"/>
</dbReference>